<accession>A0A6N4W9C0</accession>
<dbReference type="GO" id="GO:0005576">
    <property type="term" value="C:extracellular region"/>
    <property type="evidence" value="ECO:0007669"/>
    <property type="project" value="TreeGrafter"/>
</dbReference>
<dbReference type="AlphaFoldDB" id="A0A6N4W9C0"/>
<dbReference type="RefSeq" id="WP_163804495.1">
    <property type="nucleotide sequence ID" value="NZ_AP022620.1"/>
</dbReference>
<dbReference type="InterPro" id="IPR003399">
    <property type="entry name" value="Mce/MlaD"/>
</dbReference>
<dbReference type="PROSITE" id="PS51257">
    <property type="entry name" value="PROKAR_LIPOPROTEIN"/>
    <property type="match status" value="1"/>
</dbReference>
<dbReference type="Pfam" id="PF02470">
    <property type="entry name" value="MlaD"/>
    <property type="match status" value="1"/>
</dbReference>
<dbReference type="EMBL" id="AP022620">
    <property type="protein sequence ID" value="BBZ77138.1"/>
    <property type="molecule type" value="Genomic_DNA"/>
</dbReference>
<dbReference type="NCBIfam" id="TIGR00996">
    <property type="entry name" value="Mtu_fam_mce"/>
    <property type="match status" value="1"/>
</dbReference>
<proteinExistence type="predicted"/>
<dbReference type="InterPro" id="IPR024516">
    <property type="entry name" value="Mce_C"/>
</dbReference>
<organism evidence="3 4">
    <name type="scientific">Mycolicibacterium anyangense</name>
    <dbReference type="NCBI Taxonomy" id="1431246"/>
    <lineage>
        <taxon>Bacteria</taxon>
        <taxon>Bacillati</taxon>
        <taxon>Actinomycetota</taxon>
        <taxon>Actinomycetes</taxon>
        <taxon>Mycobacteriales</taxon>
        <taxon>Mycobacteriaceae</taxon>
        <taxon>Mycolicibacterium</taxon>
    </lineage>
</organism>
<evidence type="ECO:0000313" key="3">
    <source>
        <dbReference type="EMBL" id="BBZ77138.1"/>
    </source>
</evidence>
<dbReference type="Proteomes" id="UP000467249">
    <property type="component" value="Chromosome"/>
</dbReference>
<sequence>MRLRSVVALLVVTSALMTGCEWRGVNSLKLPGTAGGGPGSYSIQVQLPDAVNIEPNSRVRVNDVTVGNVTRVQLQDRHALLTIRLSGDVDLPANAVASLGQTSLLGSLHVELSAPKGVAPEGRLHEGSLIPLSSAKASPTTEQTLSAMSLLLNGGGLGNIQDITQSLSTAMTGREQDARQLLAQMNEFVGYLNDQTDDIIKATTSLNNVSGQFAAAKPVLEKALQTAPGALETLKQQREHLTDAVTRLGQLSALSADQLDRSKDNLVNELRQLAPVLESFGNAGKAFPHSLSTLATFPWPVETLEKWVRGDYANLTATIDLTLSRIDADFFTGTRWEGKLTELEMQWGRTIGQLPSPYTAGNPLVAPYNWNQGR</sequence>
<dbReference type="PANTHER" id="PTHR33371:SF15">
    <property type="entry name" value="LIPOPROTEIN LPRN"/>
    <property type="match status" value="1"/>
</dbReference>
<dbReference type="KEGG" id="many:MANY_24750"/>
<feature type="domain" description="Mce/MlaD" evidence="1">
    <location>
        <begin position="40"/>
        <end position="114"/>
    </location>
</feature>
<dbReference type="InterPro" id="IPR005693">
    <property type="entry name" value="Mce"/>
</dbReference>
<reference evidence="3 4" key="1">
    <citation type="journal article" date="2019" name="Emerg. Microbes Infect.">
        <title>Comprehensive subspecies identification of 175 nontuberculous mycobacteria species based on 7547 genomic profiles.</title>
        <authorList>
            <person name="Matsumoto Y."/>
            <person name="Kinjo T."/>
            <person name="Motooka D."/>
            <person name="Nabeya D."/>
            <person name="Jung N."/>
            <person name="Uechi K."/>
            <person name="Horii T."/>
            <person name="Iida T."/>
            <person name="Fujita J."/>
            <person name="Nakamura S."/>
        </authorList>
    </citation>
    <scope>NUCLEOTIDE SEQUENCE [LARGE SCALE GENOMIC DNA]</scope>
    <source>
        <strain evidence="3 4">JCM 30275</strain>
    </source>
</reference>
<dbReference type="InterPro" id="IPR052336">
    <property type="entry name" value="MlaD_Phospholipid_Transporter"/>
</dbReference>
<feature type="domain" description="Mammalian cell entry C-terminal" evidence="2">
    <location>
        <begin position="123"/>
        <end position="294"/>
    </location>
</feature>
<name>A0A6N4W9C0_9MYCO</name>
<protein>
    <submittedName>
        <fullName evidence="3">Mammalian cell entry protein</fullName>
    </submittedName>
</protein>
<gene>
    <name evidence="3" type="ORF">MANY_24750</name>
</gene>
<dbReference type="PANTHER" id="PTHR33371">
    <property type="entry name" value="INTERMEMBRANE PHOSPHOLIPID TRANSPORT SYSTEM BINDING PROTEIN MLAD-RELATED"/>
    <property type="match status" value="1"/>
</dbReference>
<dbReference type="Pfam" id="PF11887">
    <property type="entry name" value="Mce4_CUP1"/>
    <property type="match status" value="1"/>
</dbReference>
<evidence type="ECO:0000259" key="2">
    <source>
        <dbReference type="Pfam" id="PF11887"/>
    </source>
</evidence>
<keyword evidence="4" id="KW-1185">Reference proteome</keyword>
<evidence type="ECO:0000259" key="1">
    <source>
        <dbReference type="Pfam" id="PF02470"/>
    </source>
</evidence>
<evidence type="ECO:0000313" key="4">
    <source>
        <dbReference type="Proteomes" id="UP000467249"/>
    </source>
</evidence>